<dbReference type="InterPro" id="IPR039477">
    <property type="entry name" value="ILEI/PANDER_dom"/>
</dbReference>
<dbReference type="PANTHER" id="PTHR15535:SF26">
    <property type="entry name" value="CELL SURFACE HYALURONIDASE"/>
    <property type="match status" value="1"/>
</dbReference>
<proteinExistence type="inferred from homology"/>
<evidence type="ECO:0000313" key="16">
    <source>
        <dbReference type="Ensembl" id="ENSFCTP00005051492.1"/>
    </source>
</evidence>
<dbReference type="Ensembl" id="ENSFCTT00005072759.1">
    <property type="protein sequence ID" value="ENSFCTP00005051492.1"/>
    <property type="gene ID" value="ENSFCTG00005025458.1"/>
</dbReference>
<dbReference type="Pfam" id="PF10162">
    <property type="entry name" value="G8"/>
    <property type="match status" value="1"/>
</dbReference>
<dbReference type="InterPro" id="IPR019316">
    <property type="entry name" value="G8_domain"/>
</dbReference>
<feature type="transmembrane region" description="Helical" evidence="14">
    <location>
        <begin position="83"/>
        <end position="103"/>
    </location>
</feature>
<comment type="subcellular location">
    <subcellularLocation>
        <location evidence="2">Cell membrane</location>
    </subcellularLocation>
</comment>
<keyword evidence="8" id="KW-0378">Hydrolase</keyword>
<evidence type="ECO:0000256" key="5">
    <source>
        <dbReference type="ARBA" id="ARBA00022475"/>
    </source>
</evidence>
<keyword evidence="7" id="KW-0677">Repeat</keyword>
<keyword evidence="17" id="KW-1185">Reference proteome</keyword>
<dbReference type="SUPFAM" id="SSF51126">
    <property type="entry name" value="Pectin lyase-like"/>
    <property type="match status" value="1"/>
</dbReference>
<dbReference type="InterPro" id="IPR039473">
    <property type="entry name" value="TMEM2_PANDER-like"/>
</dbReference>
<keyword evidence="10" id="KW-0325">Glycoprotein</keyword>
<evidence type="ECO:0000256" key="14">
    <source>
        <dbReference type="SAM" id="Phobius"/>
    </source>
</evidence>
<protein>
    <recommendedName>
        <fullName evidence="4">hyaluronoglucosaminidase</fullName>
        <ecNumber evidence="4">3.2.1.35</ecNumber>
    </recommendedName>
</protein>
<dbReference type="Proteomes" id="UP000823872">
    <property type="component" value="Chromosome D4"/>
</dbReference>
<dbReference type="InterPro" id="IPR011050">
    <property type="entry name" value="Pectin_lyase_fold/virulence"/>
</dbReference>
<evidence type="ECO:0000256" key="2">
    <source>
        <dbReference type="ARBA" id="ARBA00004236"/>
    </source>
</evidence>
<keyword evidence="5" id="KW-1003">Cell membrane</keyword>
<evidence type="ECO:0000256" key="6">
    <source>
        <dbReference type="ARBA" id="ARBA00022734"/>
    </source>
</evidence>
<reference evidence="16 17" key="1">
    <citation type="submission" date="2021-02" db="EMBL/GenBank/DDBJ databases">
        <title>Safari Cat Assemblies.</title>
        <authorList>
            <person name="Bredemeyer K.R."/>
            <person name="Murphy W.J."/>
        </authorList>
    </citation>
    <scope>NUCLEOTIDE SEQUENCE [LARGE SCALE GENOMIC DNA]</scope>
</reference>
<evidence type="ECO:0000256" key="7">
    <source>
        <dbReference type="ARBA" id="ARBA00022737"/>
    </source>
</evidence>
<reference evidence="16" key="3">
    <citation type="submission" date="2025-09" db="UniProtKB">
        <authorList>
            <consortium name="Ensembl"/>
        </authorList>
    </citation>
    <scope>IDENTIFICATION</scope>
    <source>
        <strain evidence="16">breed Abyssinian</strain>
    </source>
</reference>
<dbReference type="Pfam" id="PF24606">
    <property type="entry name" value="CEMIP_beta-hel"/>
    <property type="match status" value="1"/>
</dbReference>
<dbReference type="Pfam" id="PF15711">
    <property type="entry name" value="ILEI"/>
    <property type="match status" value="2"/>
</dbReference>
<dbReference type="PROSITE" id="PS52031">
    <property type="entry name" value="GG_LECTIN"/>
    <property type="match status" value="2"/>
</dbReference>
<feature type="region of interest" description="Disordered" evidence="13">
    <location>
        <begin position="1"/>
        <end position="50"/>
    </location>
</feature>
<dbReference type="InterPro" id="IPR055400">
    <property type="entry name" value="CEMIP_X"/>
</dbReference>
<evidence type="ECO:0000256" key="9">
    <source>
        <dbReference type="ARBA" id="ARBA00023136"/>
    </source>
</evidence>
<evidence type="ECO:0000256" key="11">
    <source>
        <dbReference type="ARBA" id="ARBA00023295"/>
    </source>
</evidence>
<evidence type="ECO:0000256" key="4">
    <source>
        <dbReference type="ARBA" id="ARBA00012774"/>
    </source>
</evidence>
<evidence type="ECO:0000256" key="8">
    <source>
        <dbReference type="ARBA" id="ARBA00022801"/>
    </source>
</evidence>
<reference evidence="16" key="2">
    <citation type="submission" date="2025-08" db="UniProtKB">
        <authorList>
            <consortium name="Ensembl"/>
        </authorList>
    </citation>
    <scope>IDENTIFICATION</scope>
    <source>
        <strain evidence="16">breed Abyssinian</strain>
    </source>
</reference>
<dbReference type="SMART" id="SM01225">
    <property type="entry name" value="G8"/>
    <property type="match status" value="1"/>
</dbReference>
<dbReference type="GeneTree" id="ENSGT00940000153636"/>
<keyword evidence="14" id="KW-1133">Transmembrane helix</keyword>
<evidence type="ECO:0000256" key="13">
    <source>
        <dbReference type="SAM" id="MobiDB-lite"/>
    </source>
</evidence>
<sequence>MHATDSRGQPPAFLQPQNGNGHRSSGYVPGKVVPLRPPPPPKSQASAKLTSVRQEARATFAFSPEEQQAQRESRKQKRHKNTFICFAITSFSFFVALAVILGISSKYAPDENCPDQNPRLRNWDPGQDSAKQVVIKEGDMFRLTSDATVNSVVIQDGGLLVFGDDKDGSRNITLRTRYILIKDGGALHIGAEKCRYKSKATIALYGKSDEGESMPTFGKKFIGVEAGGTLEIHGAQTVSWTLLARTLHSSGLTFGSYAFEKDFSRGLNVRIIDQDTAKILESEKFDTHEYHNESRRLQELLRIQDPGRIVAIAVGDSAAKSLLQGTIQMIQDRLGSKLIQGLGYRQAWALVGVIDGGSASCNESVRNYENHSSGGKALAQREFYTVDGQKFTVTAYSEWIEGVSLSGFRVEVVDGVKLHLLDDVSSWKPGDQIVVASTDYSMYQAEEFTLLPCPECSRFQVKVKEAPQFLHMGEITDGVDMRAEVGILTRNVVIRGEMEDSCYAGNQCQFFDYDTFGGHVMIKDTIGFDTLGHCFFLEDGIEQRNTLFHNLGLLTKPGTLLPTDRNNSMCTAMREKVFGNYVPVPATDCMAVSTFWIAHPNNNLISNAAAGSQDAGIWYLFHKEPTGESSGLQLLAKPELTPLGIFYNNRVHSSFKAGLFIDKGVKTTNASAADPREYLCLDNSARFRPHQDADPEKPRVAALIDRLISFKNNDNGAWVRGGDIVVQNSAFADNGIGLTFASDGSFPSDEGSSQEVSESLFVGESRNYGFQGGQNKYVGTGGIDQKPRTLPRNRTFPIRGFQIYDGPIHLTRCTFKKYVPTPDRYTSAIGFLVKNPWQITPRNNISLVKFGPHVSLNVFFGKPGPWFEDCELDGDKNSIFHDIDGSVTGYKDAYVGRIDNYLIRHPSCVNITKWNAVVCSGNYAQVYVQTWSTQNLTMTIARDEYPSYPMVLRGINQKATFPQYQPVIMLEKGYTIHWNGPAPRTAFLYLINFNRNDWIRVGLCYPSNTSFQVTFGFLQRHNGSLSKMEEYEPVHSLEELQRKQSERKFYFDSGTGLLFLYLKAKSHRDGHSYCSSQGCERVKIQAATDSKDISNCMAKAYPQYYRKPSALKRMPSMLTGLCQGCGTRQVVFTSDPHKSYLPVQFQSPSKAETQRGDLSVISVNGTDFTIQNPGVLLLVVDACSVPFRLTAKKVFSLADISRLEEYLRTGIPPRSIVLLSTRGEIKHLNISESLVPLGLAKPAHLYNKGSTIFLGFSGNFKPSWAKLFTSPAGQGLGLLEQFIPLQLDEYGCHRTSAVRRRDLELLMQTSKAH</sequence>
<comment type="similarity">
    <text evidence="3">Belongs to the CEMIP family.</text>
</comment>
<dbReference type="InterPro" id="IPR052252">
    <property type="entry name" value="CEMIP/CEMIP2"/>
</dbReference>
<keyword evidence="6 12" id="KW-0430">Lectin</keyword>
<keyword evidence="11" id="KW-0326">Glycosidase</keyword>
<evidence type="ECO:0000313" key="17">
    <source>
        <dbReference type="Proteomes" id="UP000823872"/>
    </source>
</evidence>
<name>A0ABI7ZX63_FELCA</name>
<dbReference type="CDD" id="cd13938">
    <property type="entry name" value="PANDER_like_TMEM2"/>
    <property type="match status" value="1"/>
</dbReference>
<evidence type="ECO:0000256" key="12">
    <source>
        <dbReference type="PROSITE-ProRule" id="PRU01375"/>
    </source>
</evidence>
<organism evidence="16 17">
    <name type="scientific">Felis catus</name>
    <name type="common">Cat</name>
    <name type="synonym">Felis silvestris catus</name>
    <dbReference type="NCBI Taxonomy" id="9685"/>
    <lineage>
        <taxon>Eukaryota</taxon>
        <taxon>Metazoa</taxon>
        <taxon>Chordata</taxon>
        <taxon>Craniata</taxon>
        <taxon>Vertebrata</taxon>
        <taxon>Euteleostomi</taxon>
        <taxon>Mammalia</taxon>
        <taxon>Eutheria</taxon>
        <taxon>Laurasiatheria</taxon>
        <taxon>Carnivora</taxon>
        <taxon>Feliformia</taxon>
        <taxon>Felidae</taxon>
        <taxon>Felinae</taxon>
        <taxon>Felis</taxon>
    </lineage>
</organism>
<dbReference type="PANTHER" id="PTHR15535">
    <property type="entry name" value="TRANSMEMBRANE PROTEIN 2-RELATED"/>
    <property type="match status" value="1"/>
</dbReference>
<evidence type="ECO:0000256" key="10">
    <source>
        <dbReference type="ARBA" id="ARBA00023180"/>
    </source>
</evidence>
<evidence type="ECO:0000256" key="3">
    <source>
        <dbReference type="ARBA" id="ARBA00007586"/>
    </source>
</evidence>
<dbReference type="Pfam" id="PF24605">
    <property type="entry name" value="CEMIP_X"/>
    <property type="match status" value="1"/>
</dbReference>
<gene>
    <name evidence="16" type="primary">CEMIP2</name>
</gene>
<keyword evidence="9 14" id="KW-0472">Membrane</keyword>
<evidence type="ECO:0000259" key="15">
    <source>
        <dbReference type="PROSITE" id="PS51484"/>
    </source>
</evidence>
<evidence type="ECO:0000256" key="1">
    <source>
        <dbReference type="ARBA" id="ARBA00000251"/>
    </source>
</evidence>
<dbReference type="EC" id="3.2.1.35" evidence="4"/>
<dbReference type="InterPro" id="IPR055401">
    <property type="entry name" value="CEMIP_beta-hel_dom"/>
</dbReference>
<comment type="catalytic activity">
    <reaction evidence="1">
        <text>Random hydrolysis of (1-&gt;4)-linkages between N-acetyl-beta-D-glucosamine and D-glucuronate residues in hyaluronate.</text>
        <dbReference type="EC" id="3.2.1.35"/>
    </reaction>
</comment>
<accession>A0ABI7ZX63</accession>
<keyword evidence="14" id="KW-0812">Transmembrane</keyword>
<dbReference type="PROSITE" id="PS51484">
    <property type="entry name" value="G8"/>
    <property type="match status" value="1"/>
</dbReference>
<feature type="domain" description="G8" evidence="15">
    <location>
        <begin position="121"/>
        <end position="245"/>
    </location>
</feature>